<keyword evidence="3 5" id="KW-1133">Transmembrane helix</keyword>
<evidence type="ECO:0000256" key="3">
    <source>
        <dbReference type="ARBA" id="ARBA00022989"/>
    </source>
</evidence>
<reference evidence="7 9" key="1">
    <citation type="journal article" date="2015" name="Genome Announc.">
        <title>Complete Genome Sequence of Corynebacterium kutscheri DSM 20755, a Corynebacterial Type Strain with Remarkably Low G+C Content of Chromosomal DNA.</title>
        <authorList>
            <person name="Ruckert C."/>
            <person name="Albersmeier A."/>
            <person name="Winkler A."/>
            <person name="Tauch A."/>
        </authorList>
    </citation>
    <scope>NUCLEOTIDE SEQUENCE [LARGE SCALE GENOMIC DNA]</scope>
    <source>
        <strain evidence="7 9">DSM 20755</strain>
    </source>
</reference>
<keyword evidence="4 5" id="KW-0472">Membrane</keyword>
<evidence type="ECO:0000313" key="8">
    <source>
        <dbReference type="EMBL" id="VEH06152.1"/>
    </source>
</evidence>
<proteinExistence type="predicted"/>
<keyword evidence="9" id="KW-1185">Reference proteome</keyword>
<evidence type="ECO:0000256" key="1">
    <source>
        <dbReference type="ARBA" id="ARBA00004141"/>
    </source>
</evidence>
<evidence type="ECO:0000313" key="9">
    <source>
        <dbReference type="Proteomes" id="UP000033457"/>
    </source>
</evidence>
<protein>
    <submittedName>
        <fullName evidence="8">Hypothetical membrane protein</fullName>
    </submittedName>
    <submittedName>
        <fullName evidence="7">Putative membrane protein</fullName>
    </submittedName>
</protein>
<dbReference type="Proteomes" id="UP000271380">
    <property type="component" value="Chromosome"/>
</dbReference>
<keyword evidence="2 5" id="KW-0812">Transmembrane</keyword>
<evidence type="ECO:0000256" key="4">
    <source>
        <dbReference type="ARBA" id="ARBA00023136"/>
    </source>
</evidence>
<feature type="transmembrane region" description="Helical" evidence="5">
    <location>
        <begin position="128"/>
        <end position="145"/>
    </location>
</feature>
<sequence>MEHKDKNTERTFEYFKEVENSLTQRLQRVRNNLLSIVQGAIAAGIALWIAAEVVGHPRPFFAPMAALIILGLSSGTRLNRALELSLGCALGVALGDLLIMVIGTGYWQLSVAVFLSVLLANFLSPSQLLVNQVAIGSILISTIIPPGSEDGLNRVIDAIVGCSVGIVVMALLPHSPLAGGRREVAKVLSIASSVLADVAASLSTGDSDAINEALVTVRGSQSTINSMLEAAKSGEEDTRISPFLWASRRRVRSLVRILAPVDNSIRNTRVLARRAQVLIDDSDVVSEDQIDIIVELSDVSAKLTKIYLRPWENSEAVEIPELVRRLRYLGARANQDIAEGGVLSAQVILAQSRSLIVDFLQICGLSRESALAVLAPTSRSPKYPPEIWEE</sequence>
<comment type="subcellular location">
    <subcellularLocation>
        <location evidence="1">Membrane</location>
        <topology evidence="1">Multi-pass membrane protein</topology>
    </subcellularLocation>
</comment>
<feature type="transmembrane region" description="Helical" evidence="5">
    <location>
        <begin position="57"/>
        <end position="74"/>
    </location>
</feature>
<dbReference type="GO" id="GO:0016020">
    <property type="term" value="C:membrane"/>
    <property type="evidence" value="ECO:0007669"/>
    <property type="project" value="UniProtKB-SubCell"/>
</dbReference>
<gene>
    <name evidence="8" type="ORF">NCTC949_00976</name>
    <name evidence="7" type="ORF">UL82_09405</name>
</gene>
<feature type="domain" description="Integral membrane bound transporter" evidence="6">
    <location>
        <begin position="47"/>
        <end position="168"/>
    </location>
</feature>
<dbReference type="EMBL" id="CP011312">
    <property type="protein sequence ID" value="AKE42019.1"/>
    <property type="molecule type" value="Genomic_DNA"/>
</dbReference>
<reference evidence="8 10" key="2">
    <citation type="submission" date="2018-12" db="EMBL/GenBank/DDBJ databases">
        <authorList>
            <consortium name="Pathogen Informatics"/>
        </authorList>
    </citation>
    <scope>NUCLEOTIDE SEQUENCE [LARGE SCALE GENOMIC DNA]</scope>
    <source>
        <strain evidence="8 10">NCTC949</strain>
    </source>
</reference>
<feature type="transmembrane region" description="Helical" evidence="5">
    <location>
        <begin position="151"/>
        <end position="172"/>
    </location>
</feature>
<name>A0A0F6TE09_9CORY</name>
<dbReference type="Proteomes" id="UP000033457">
    <property type="component" value="Chromosome"/>
</dbReference>
<dbReference type="AlphaFoldDB" id="A0A0F6TE09"/>
<evidence type="ECO:0000313" key="10">
    <source>
        <dbReference type="Proteomes" id="UP000271380"/>
    </source>
</evidence>
<feature type="transmembrane region" description="Helical" evidence="5">
    <location>
        <begin position="81"/>
        <end position="100"/>
    </location>
</feature>
<organism evidence="7 9">
    <name type="scientific">Corynebacterium kutscheri</name>
    <dbReference type="NCBI Taxonomy" id="35755"/>
    <lineage>
        <taxon>Bacteria</taxon>
        <taxon>Bacillati</taxon>
        <taxon>Actinomycetota</taxon>
        <taxon>Actinomycetes</taxon>
        <taxon>Mycobacteriales</taxon>
        <taxon>Corynebacteriaceae</taxon>
        <taxon>Corynebacterium</taxon>
    </lineage>
</organism>
<evidence type="ECO:0000256" key="2">
    <source>
        <dbReference type="ARBA" id="ARBA00022692"/>
    </source>
</evidence>
<evidence type="ECO:0000256" key="5">
    <source>
        <dbReference type="SAM" id="Phobius"/>
    </source>
</evidence>
<dbReference type="HOGENOM" id="CLU_046662_0_0_11"/>
<accession>A0A0F6TE09</accession>
<dbReference type="InterPro" id="IPR049453">
    <property type="entry name" value="Memb_transporter_dom"/>
</dbReference>
<dbReference type="EMBL" id="LR134377">
    <property type="protein sequence ID" value="VEH06152.1"/>
    <property type="molecule type" value="Genomic_DNA"/>
</dbReference>
<dbReference type="OrthoDB" id="5198202at2"/>
<evidence type="ECO:0000313" key="7">
    <source>
        <dbReference type="EMBL" id="AKE42019.1"/>
    </source>
</evidence>
<evidence type="ECO:0000259" key="6">
    <source>
        <dbReference type="Pfam" id="PF13515"/>
    </source>
</evidence>
<dbReference type="RefSeq" id="WP_046440577.1">
    <property type="nucleotide sequence ID" value="NZ_CP011312.1"/>
</dbReference>
<dbReference type="KEGG" id="cku:UL82_09405"/>
<dbReference type="Pfam" id="PF13515">
    <property type="entry name" value="FUSC_2"/>
    <property type="match status" value="1"/>
</dbReference>
<feature type="transmembrane region" description="Helical" evidence="5">
    <location>
        <begin position="33"/>
        <end position="51"/>
    </location>
</feature>
<dbReference type="STRING" id="35755.UL82_09405"/>